<proteinExistence type="predicted"/>
<keyword evidence="1" id="KW-0732">Signal</keyword>
<evidence type="ECO:0000313" key="2">
    <source>
        <dbReference type="EMBL" id="CRL09374.1"/>
    </source>
</evidence>
<feature type="chain" id="PRO_5005217142" description="PRC-barrel domain protein" evidence="1">
    <location>
        <begin position="20"/>
        <end position="132"/>
    </location>
</feature>
<dbReference type="RefSeq" id="WP_050672360.1">
    <property type="nucleotide sequence ID" value="NZ_BSKQ01000001.1"/>
</dbReference>
<accession>A0A0H5CX74</accession>
<sequence>MLRMTSIAALIAMTGAANALVLTENATPNDKGESFIEENAEFIGAPVVDVNGAPIGTVIEVTAEPGEQRKILVDFTEGFSDELSGMLFTLDGMWETDGVLQMGQTTDELEAMLETYAQNNPDKLHDESILNK</sequence>
<reference evidence="3" key="1">
    <citation type="submission" date="2015-05" db="EMBL/GenBank/DDBJ databases">
        <authorList>
            <person name="Rodrigo-Torres Lidia"/>
            <person name="Arahal R.David."/>
        </authorList>
    </citation>
    <scope>NUCLEOTIDE SEQUENCE [LARGE SCALE GENOMIC DNA]</scope>
    <source>
        <strain evidence="3">CECT 7321</strain>
    </source>
</reference>
<evidence type="ECO:0000256" key="1">
    <source>
        <dbReference type="SAM" id="SignalP"/>
    </source>
</evidence>
<name>A0A0H5CX74_9RHOB</name>
<feature type="signal peptide" evidence="1">
    <location>
        <begin position="1"/>
        <end position="19"/>
    </location>
</feature>
<dbReference type="Proteomes" id="UP000043764">
    <property type="component" value="Unassembled WGS sequence"/>
</dbReference>
<gene>
    <name evidence="2" type="ORF">NIT7321_00203</name>
</gene>
<protein>
    <recommendedName>
        <fullName evidence="4">PRC-barrel domain protein</fullName>
    </recommendedName>
</protein>
<keyword evidence="3" id="KW-1185">Reference proteome</keyword>
<evidence type="ECO:0008006" key="4">
    <source>
        <dbReference type="Google" id="ProtNLM"/>
    </source>
</evidence>
<organism evidence="2 3">
    <name type="scientific">Phaeobacter italicus</name>
    <dbReference type="NCBI Taxonomy" id="481446"/>
    <lineage>
        <taxon>Bacteria</taxon>
        <taxon>Pseudomonadati</taxon>
        <taxon>Pseudomonadota</taxon>
        <taxon>Alphaproteobacteria</taxon>
        <taxon>Rhodobacterales</taxon>
        <taxon>Roseobacteraceae</taxon>
        <taxon>Phaeobacter</taxon>
    </lineage>
</organism>
<dbReference type="AlphaFoldDB" id="A0A0H5CX74"/>
<evidence type="ECO:0000313" key="3">
    <source>
        <dbReference type="Proteomes" id="UP000043764"/>
    </source>
</evidence>
<dbReference type="EMBL" id="CVRL01000002">
    <property type="protein sequence ID" value="CRL09374.1"/>
    <property type="molecule type" value="Genomic_DNA"/>
</dbReference>